<evidence type="ECO:0000313" key="9">
    <source>
        <dbReference type="EMBL" id="MBO1884904.1"/>
    </source>
</evidence>
<evidence type="ECO:0000313" key="10">
    <source>
        <dbReference type="Proteomes" id="UP000681610"/>
    </source>
</evidence>
<keyword evidence="10" id="KW-1185">Reference proteome</keyword>
<reference evidence="9 10" key="1">
    <citation type="submission" date="2021-03" db="EMBL/GenBank/DDBJ databases">
        <title>Isolation and description of Capnocytophaga bilenii sp. nov., a novel Capnocytophaga species, isolated from a gingivitis subject.</title>
        <authorList>
            <person name="Antezack A."/>
            <person name="Monnet-Corti V."/>
            <person name="La Scola B."/>
        </authorList>
    </citation>
    <scope>NUCLEOTIDE SEQUENCE [LARGE SCALE GENOMIC DNA]</scope>
    <source>
        <strain evidence="9 10">Marseille-Q4570</strain>
    </source>
</reference>
<comment type="similarity">
    <text evidence="2">Belongs to the OmpP1/FadL family.</text>
</comment>
<feature type="signal peptide" evidence="8">
    <location>
        <begin position="1"/>
        <end position="21"/>
    </location>
</feature>
<evidence type="ECO:0000256" key="1">
    <source>
        <dbReference type="ARBA" id="ARBA00004571"/>
    </source>
</evidence>
<evidence type="ECO:0000256" key="3">
    <source>
        <dbReference type="ARBA" id="ARBA00022452"/>
    </source>
</evidence>
<feature type="chain" id="PRO_5045756726" evidence="8">
    <location>
        <begin position="22"/>
        <end position="424"/>
    </location>
</feature>
<sequence length="424" mass="46756">MNKKLNTLIITLLSVTYTAIAQQTTESPYSFYGVGERNFGGLTEESAMGGVGVFADSTRVNIQNPAALASLKYTSFSAGLTMQSKKIVTSTQKLNVGASAFDYVVLGFPITKNLGIGVGLLPYSSVGYKIKSTVGSNNYQYEGRGNVNQFFGSVAYKVYDGLQVGVSMKYHFGNIAMKDVMQQHNVEFYTQEESKSVLSGAVFNLGLYYQHTLQQRLRLYSSLVYTPESKLSSENERTISLLSYINNGKQGTQLAVRNGSTVDLAAKGLKNTKLTLPAQTEIGLGIGAHQQWFAGVAYTFTANSKFSNPFLSTTNVGYENSYKLSVGGFWIPNYNSFSSYWHKVTYRVGFRYDSMGIVLNGERLNDFGTSFGLTLPVKGFSNLTGMIELGRKGTLSTGVLKENYINLKIGFTLNDKWFQRTKYQ</sequence>
<protein>
    <submittedName>
        <fullName evidence="9">Outer membrane protein transport protein</fullName>
    </submittedName>
</protein>
<evidence type="ECO:0000256" key="4">
    <source>
        <dbReference type="ARBA" id="ARBA00022692"/>
    </source>
</evidence>
<dbReference type="Gene3D" id="2.40.160.60">
    <property type="entry name" value="Outer membrane protein transport protein (OMPP1/FadL/TodX)"/>
    <property type="match status" value="1"/>
</dbReference>
<comment type="subcellular location">
    <subcellularLocation>
        <location evidence="1">Cell outer membrane</location>
        <topology evidence="1">Multi-pass membrane protein</topology>
    </subcellularLocation>
</comment>
<comment type="caution">
    <text evidence="9">The sequence shown here is derived from an EMBL/GenBank/DDBJ whole genome shotgun (WGS) entry which is preliminary data.</text>
</comment>
<evidence type="ECO:0000256" key="6">
    <source>
        <dbReference type="ARBA" id="ARBA00023136"/>
    </source>
</evidence>
<evidence type="ECO:0000256" key="7">
    <source>
        <dbReference type="ARBA" id="ARBA00023237"/>
    </source>
</evidence>
<keyword evidence="4" id="KW-0812">Transmembrane</keyword>
<keyword evidence="6" id="KW-0472">Membrane</keyword>
<evidence type="ECO:0000256" key="2">
    <source>
        <dbReference type="ARBA" id="ARBA00008163"/>
    </source>
</evidence>
<name>A0ABS3PZY5_9FLAO</name>
<dbReference type="Pfam" id="PF03349">
    <property type="entry name" value="Toluene_X"/>
    <property type="match status" value="1"/>
</dbReference>
<dbReference type="InterPro" id="IPR005017">
    <property type="entry name" value="OMPP1/FadL/TodX"/>
</dbReference>
<dbReference type="Proteomes" id="UP000681610">
    <property type="component" value="Unassembled WGS sequence"/>
</dbReference>
<dbReference type="RefSeq" id="WP_208059316.1">
    <property type="nucleotide sequence ID" value="NZ_JAGDYP010000009.1"/>
</dbReference>
<accession>A0ABS3PZY5</accession>
<organism evidence="9 10">
    <name type="scientific">Capnocytophaga bilenii</name>
    <dbReference type="NCBI Taxonomy" id="2819369"/>
    <lineage>
        <taxon>Bacteria</taxon>
        <taxon>Pseudomonadati</taxon>
        <taxon>Bacteroidota</taxon>
        <taxon>Flavobacteriia</taxon>
        <taxon>Flavobacteriales</taxon>
        <taxon>Flavobacteriaceae</taxon>
        <taxon>Capnocytophaga</taxon>
    </lineage>
</organism>
<keyword evidence="5 8" id="KW-0732">Signal</keyword>
<evidence type="ECO:0000256" key="8">
    <source>
        <dbReference type="SAM" id="SignalP"/>
    </source>
</evidence>
<gene>
    <name evidence="9" type="ORF">J4N46_10895</name>
</gene>
<keyword evidence="3" id="KW-1134">Transmembrane beta strand</keyword>
<dbReference type="EMBL" id="JAGDYP010000009">
    <property type="protein sequence ID" value="MBO1884904.1"/>
    <property type="molecule type" value="Genomic_DNA"/>
</dbReference>
<proteinExistence type="inferred from homology"/>
<dbReference type="SUPFAM" id="SSF56935">
    <property type="entry name" value="Porins"/>
    <property type="match status" value="1"/>
</dbReference>
<evidence type="ECO:0000256" key="5">
    <source>
        <dbReference type="ARBA" id="ARBA00022729"/>
    </source>
</evidence>
<keyword evidence="7" id="KW-0998">Cell outer membrane</keyword>